<feature type="region of interest" description="Disordered" evidence="1">
    <location>
        <begin position="268"/>
        <end position="301"/>
    </location>
</feature>
<proteinExistence type="predicted"/>
<evidence type="ECO:0000256" key="1">
    <source>
        <dbReference type="SAM" id="MobiDB-lite"/>
    </source>
</evidence>
<feature type="compositionally biased region" description="Basic and acidic residues" evidence="1">
    <location>
        <begin position="278"/>
        <end position="287"/>
    </location>
</feature>
<sequence length="553" mass="62721">MNRWRRGLVGGQRTPQTNGEKEIDRIQQKTISQDSITIPTATVVNVKGSKKYSCKPKHRLKLHKFIQQQTRKHSSPHTQQHSPSPSLEETLAILRTISPGDPRGYKERELERKQPKLHQHAGLMYVVERFHEIMKPIIEEEKKKPKVMLLGQYKEYPNKDGPAFFYPPKNYRPALIPRPKDRNLSEKQWKQFDVNLGRIYQEDHTSQDYQTLVMEWLDSLTYTPQIYQSIPEAVIGLFTFAAQQIVESETENKDQEQLSNEIERIIADGTDDNGNNDQSEHAIEPKHFTNGNDGLRKNDSGTQLQATVNGEAKSEIHITKTSANTLPYNLNGSDRLGGKGCGTQLQAITNENGHQNHQVIDITGKENIFEQANDNRTGGQQNNQGSNNETQHKQDSGNNKRREIGSSHTTHSEQELINSNISQPKGQPLLITKHPELGQAKGKVVVPKQRMQPTNDHDTRIKTGQLKSVPNKSFGSPEARANSDSPNHFKPQQEQRKKADVAQLLKTSPQNTPKATRTVQDPRNRNKDSTSKIRQKQSPTPGMTSWISQTEQK</sequence>
<comment type="caution">
    <text evidence="2">The sequence shown here is derived from an EMBL/GenBank/DDBJ whole genome shotgun (WGS) entry which is preliminary data.</text>
</comment>
<feature type="region of interest" description="Disordered" evidence="1">
    <location>
        <begin position="67"/>
        <end position="87"/>
    </location>
</feature>
<evidence type="ECO:0000313" key="3">
    <source>
        <dbReference type="Proteomes" id="UP000324800"/>
    </source>
</evidence>
<evidence type="ECO:0000313" key="2">
    <source>
        <dbReference type="EMBL" id="KAA6377327.1"/>
    </source>
</evidence>
<accession>A0A5J4V3Y3</accession>
<feature type="compositionally biased region" description="Low complexity" evidence="1">
    <location>
        <begin position="76"/>
        <end position="86"/>
    </location>
</feature>
<gene>
    <name evidence="2" type="ORF">EZS28_027148</name>
</gene>
<feature type="compositionally biased region" description="Polar residues" evidence="1">
    <location>
        <begin position="465"/>
        <end position="474"/>
    </location>
</feature>
<feature type="compositionally biased region" description="Basic and acidic residues" evidence="1">
    <location>
        <begin position="491"/>
        <end position="500"/>
    </location>
</feature>
<protein>
    <submittedName>
        <fullName evidence="2">Uncharacterized protein</fullName>
    </submittedName>
</protein>
<feature type="region of interest" description="Disordered" evidence="1">
    <location>
        <begin position="1"/>
        <end position="21"/>
    </location>
</feature>
<feature type="region of interest" description="Disordered" evidence="1">
    <location>
        <begin position="443"/>
        <end position="553"/>
    </location>
</feature>
<dbReference type="AlphaFoldDB" id="A0A5J4V3Y3"/>
<organism evidence="2 3">
    <name type="scientific">Streblomastix strix</name>
    <dbReference type="NCBI Taxonomy" id="222440"/>
    <lineage>
        <taxon>Eukaryota</taxon>
        <taxon>Metamonada</taxon>
        <taxon>Preaxostyla</taxon>
        <taxon>Oxymonadida</taxon>
        <taxon>Streblomastigidae</taxon>
        <taxon>Streblomastix</taxon>
    </lineage>
</organism>
<feature type="compositionally biased region" description="Basic and acidic residues" evidence="1">
    <location>
        <begin position="520"/>
        <end position="531"/>
    </location>
</feature>
<feature type="compositionally biased region" description="Polar residues" evidence="1">
    <location>
        <begin position="536"/>
        <end position="553"/>
    </location>
</feature>
<feature type="region of interest" description="Disordered" evidence="1">
    <location>
        <begin position="373"/>
        <end position="428"/>
    </location>
</feature>
<feature type="compositionally biased region" description="Basic and acidic residues" evidence="1">
    <location>
        <begin position="390"/>
        <end position="414"/>
    </location>
</feature>
<name>A0A5J4V3Y3_9EUKA</name>
<dbReference type="Proteomes" id="UP000324800">
    <property type="component" value="Unassembled WGS sequence"/>
</dbReference>
<dbReference type="EMBL" id="SNRW01009905">
    <property type="protein sequence ID" value="KAA6377327.1"/>
    <property type="molecule type" value="Genomic_DNA"/>
</dbReference>
<reference evidence="2 3" key="1">
    <citation type="submission" date="2019-03" db="EMBL/GenBank/DDBJ databases">
        <title>Single cell metagenomics reveals metabolic interactions within the superorganism composed of flagellate Streblomastix strix and complex community of Bacteroidetes bacteria on its surface.</title>
        <authorList>
            <person name="Treitli S.C."/>
            <person name="Kolisko M."/>
            <person name="Husnik F."/>
            <person name="Keeling P."/>
            <person name="Hampl V."/>
        </authorList>
    </citation>
    <scope>NUCLEOTIDE SEQUENCE [LARGE SCALE GENOMIC DNA]</scope>
    <source>
        <strain evidence="2">ST1C</strain>
    </source>
</reference>
<feature type="compositionally biased region" description="Low complexity" evidence="1">
    <location>
        <begin position="374"/>
        <end position="388"/>
    </location>
</feature>
<feature type="compositionally biased region" description="Polar residues" evidence="1">
    <location>
        <begin position="415"/>
        <end position="425"/>
    </location>
</feature>
<feature type="compositionally biased region" description="Polar residues" evidence="1">
    <location>
        <begin position="505"/>
        <end position="519"/>
    </location>
</feature>